<reference evidence="2" key="2">
    <citation type="submission" date="2020-09" db="EMBL/GenBank/DDBJ databases">
        <authorList>
            <person name="Sun Q."/>
            <person name="Zhou Y."/>
        </authorList>
    </citation>
    <scope>NUCLEOTIDE SEQUENCE</scope>
    <source>
        <strain evidence="2">CGMCC 1.15179</strain>
    </source>
</reference>
<dbReference type="Proteomes" id="UP000625210">
    <property type="component" value="Unassembled WGS sequence"/>
</dbReference>
<sequence length="305" mass="35970">MTAWFRGLNQLWVEGNTDRIFCWVKDEQADWVQAERERWRRIREQQDERELKPLKGETRIQVIREEEAAVEQIKMEVLVHHRYLSTVAGHFLEQEEVNGYRLQLEEGANGWEISHCEQNRERASDAGKTWSYYHPPEEHVSSRSGYDRMRAVQYAETWWNGHNPRYAKFADDCTNYISQCLHAGGIPMEFTMRRDRGWWYKGSRDNWSYSWTVAHSFHNYLAGGGNAQARPVGSPGELNLGDVICYDWDGNGRWQHNTIVTAIDPAGMPLVNSHTVDSRHRYWDCRDSYAWTPRTKYRFFQIGNS</sequence>
<gene>
    <name evidence="2" type="ORF">GCM10011571_30340</name>
</gene>
<proteinExistence type="predicted"/>
<evidence type="ECO:0000313" key="2">
    <source>
        <dbReference type="EMBL" id="GGE26137.1"/>
    </source>
</evidence>
<protein>
    <recommendedName>
        <fullName evidence="1">Putative amidase domain-containing protein</fullName>
    </recommendedName>
</protein>
<reference evidence="2" key="1">
    <citation type="journal article" date="2014" name="Int. J. Syst. Evol. Microbiol.">
        <title>Complete genome sequence of Corynebacterium casei LMG S-19264T (=DSM 44701T), isolated from a smear-ripened cheese.</title>
        <authorList>
            <consortium name="US DOE Joint Genome Institute (JGI-PGF)"/>
            <person name="Walter F."/>
            <person name="Albersmeier A."/>
            <person name="Kalinowski J."/>
            <person name="Ruckert C."/>
        </authorList>
    </citation>
    <scope>NUCLEOTIDE SEQUENCE</scope>
    <source>
        <strain evidence="2">CGMCC 1.15179</strain>
    </source>
</reference>
<dbReference type="AlphaFoldDB" id="A0A8J2VJ16"/>
<organism evidence="2 3">
    <name type="scientific">Marinithermofilum abyssi</name>
    <dbReference type="NCBI Taxonomy" id="1571185"/>
    <lineage>
        <taxon>Bacteria</taxon>
        <taxon>Bacillati</taxon>
        <taxon>Bacillota</taxon>
        <taxon>Bacilli</taxon>
        <taxon>Bacillales</taxon>
        <taxon>Thermoactinomycetaceae</taxon>
        <taxon>Marinithermofilum</taxon>
    </lineage>
</organism>
<feature type="domain" description="Putative amidase" evidence="1">
    <location>
        <begin position="146"/>
        <end position="298"/>
    </location>
</feature>
<evidence type="ECO:0000313" key="3">
    <source>
        <dbReference type="Proteomes" id="UP000625210"/>
    </source>
</evidence>
<name>A0A8J2VJ16_9BACL</name>
<evidence type="ECO:0000259" key="1">
    <source>
        <dbReference type="Pfam" id="PF12671"/>
    </source>
</evidence>
<dbReference type="PANTHER" id="PTHR40032:SF1">
    <property type="entry name" value="EXPORTED PROTEIN"/>
    <property type="match status" value="1"/>
</dbReference>
<dbReference type="PANTHER" id="PTHR40032">
    <property type="entry name" value="EXPORTED PROTEIN-RELATED"/>
    <property type="match status" value="1"/>
</dbReference>
<dbReference type="Pfam" id="PF12671">
    <property type="entry name" value="Amidase_6"/>
    <property type="match status" value="1"/>
</dbReference>
<accession>A0A8J2VJ16</accession>
<comment type="caution">
    <text evidence="2">The sequence shown here is derived from an EMBL/GenBank/DDBJ whole genome shotgun (WGS) entry which is preliminary data.</text>
</comment>
<dbReference type="InterPro" id="IPR024301">
    <property type="entry name" value="Amidase_6"/>
</dbReference>
<keyword evidence="3" id="KW-1185">Reference proteome</keyword>
<dbReference type="EMBL" id="BMHQ01000012">
    <property type="protein sequence ID" value="GGE26137.1"/>
    <property type="molecule type" value="Genomic_DNA"/>
</dbReference>